<dbReference type="InterPro" id="IPR011006">
    <property type="entry name" value="CheY-like_superfamily"/>
</dbReference>
<dbReference type="PROSITE" id="PS50110">
    <property type="entry name" value="RESPONSE_REGULATORY"/>
    <property type="match status" value="1"/>
</dbReference>
<dbReference type="InterPro" id="IPR051552">
    <property type="entry name" value="HptR"/>
</dbReference>
<keyword evidence="2" id="KW-0963">Cytoplasm</keyword>
<evidence type="ECO:0000259" key="11">
    <source>
        <dbReference type="PROSITE" id="PS50887"/>
    </source>
</evidence>
<dbReference type="PANTHER" id="PTHR42713:SF3">
    <property type="entry name" value="TRANSCRIPTIONAL REGULATORY PROTEIN HPTR"/>
    <property type="match status" value="1"/>
</dbReference>
<dbReference type="InterPro" id="IPR009057">
    <property type="entry name" value="Homeodomain-like_sf"/>
</dbReference>
<dbReference type="Pfam" id="PF00072">
    <property type="entry name" value="Response_reg"/>
    <property type="match status" value="1"/>
</dbReference>
<dbReference type="Pfam" id="PF17853">
    <property type="entry name" value="GGDEF_2"/>
    <property type="match status" value="1"/>
</dbReference>
<dbReference type="Pfam" id="PF12833">
    <property type="entry name" value="HTH_18"/>
    <property type="match status" value="1"/>
</dbReference>
<keyword evidence="13" id="KW-1185">Reference proteome</keyword>
<evidence type="ECO:0000256" key="7">
    <source>
        <dbReference type="ARBA" id="ARBA00023163"/>
    </source>
</evidence>
<dbReference type="SMART" id="SM00448">
    <property type="entry name" value="REC"/>
    <property type="match status" value="1"/>
</dbReference>
<gene>
    <name evidence="12" type="ORF">H7B67_04565</name>
</gene>
<dbReference type="Gene3D" id="1.10.10.60">
    <property type="entry name" value="Homeodomain-like"/>
    <property type="match status" value="2"/>
</dbReference>
<dbReference type="InterPro" id="IPR041522">
    <property type="entry name" value="CdaR_GGDEF"/>
</dbReference>
<evidence type="ECO:0000256" key="5">
    <source>
        <dbReference type="ARBA" id="ARBA00023015"/>
    </source>
</evidence>
<dbReference type="PANTHER" id="PTHR42713">
    <property type="entry name" value="HISTIDINE KINASE-RELATED"/>
    <property type="match status" value="1"/>
</dbReference>
<evidence type="ECO:0000313" key="12">
    <source>
        <dbReference type="EMBL" id="MBB6633374.1"/>
    </source>
</evidence>
<dbReference type="PROSITE" id="PS00041">
    <property type="entry name" value="HTH_ARAC_FAMILY_1"/>
    <property type="match status" value="1"/>
</dbReference>
<dbReference type="GO" id="GO:0000160">
    <property type="term" value="P:phosphorelay signal transduction system"/>
    <property type="evidence" value="ECO:0007669"/>
    <property type="project" value="UniProtKB-KW"/>
</dbReference>
<keyword evidence="6" id="KW-0238">DNA-binding</keyword>
<evidence type="ECO:0000256" key="4">
    <source>
        <dbReference type="ARBA" id="ARBA00023012"/>
    </source>
</evidence>
<proteinExistence type="predicted"/>
<dbReference type="SUPFAM" id="SSF52172">
    <property type="entry name" value="CheY-like"/>
    <property type="match status" value="1"/>
</dbReference>
<keyword evidence="4" id="KW-0902">Two-component regulatory system</keyword>
<sequence length="531" mass="61086">MNKVLIVDDELLMRIGLKSMIDWEEQGFRIVGEAANGKEALELAEIHKPDLIITDIKMPVMDGLDLIRSNSRKHEGCQYVILSCLDEFQYAQEAVRLGAADYLIKSDIRPQQLKDALGNIRRRIAKDSAHEEAAVLKEQVREGIGYLKETLFKELISGFREEEEILERIEALKIALVQGPMILAKLRVDRFEQIRRKYIEQDEKLLRYSVVNIMEEIVSRRRGREIIVENSAEYLLVLNADGEVMHEEEVDSYNRLFAKIQASFKDFLNITVAIGVSRVSPGFGGLKKAYREADAAVKSLYFEGRSRIAYYDRIPKKIRESEVYPISQEDEKKFRLEVECSGDGAVPFIDSVRQGLRQGDYSEQAARKAYISILSLISSCYPSLPVMEGEGRTVYEQLLQEETLDEMHELVLRFLEACARHNQSRSERPQSYAEQARSIMLSQYAEDISLQSVADQINVNSSYLSRIFKQETGENFVNFLTRIRMERAQSLLKDKNIRIYEVANRVGYPNTTYFSKLFKKTTGQSPEEYRG</sequence>
<evidence type="ECO:0000256" key="8">
    <source>
        <dbReference type="PROSITE-ProRule" id="PRU00169"/>
    </source>
</evidence>
<comment type="subcellular location">
    <subcellularLocation>
        <location evidence="1">Cytoplasm</location>
    </subcellularLocation>
</comment>
<evidence type="ECO:0000256" key="2">
    <source>
        <dbReference type="ARBA" id="ARBA00022490"/>
    </source>
</evidence>
<name>A0A841SN52_9BACL</name>
<evidence type="ECO:0000256" key="1">
    <source>
        <dbReference type="ARBA" id="ARBA00004496"/>
    </source>
</evidence>
<feature type="domain" description="GGDEF" evidence="11">
    <location>
        <begin position="179"/>
        <end position="313"/>
    </location>
</feature>
<dbReference type="Proteomes" id="UP000535838">
    <property type="component" value="Unassembled WGS sequence"/>
</dbReference>
<dbReference type="InterPro" id="IPR020449">
    <property type="entry name" value="Tscrpt_reg_AraC-type_HTH"/>
</dbReference>
<evidence type="ECO:0000256" key="3">
    <source>
        <dbReference type="ARBA" id="ARBA00022553"/>
    </source>
</evidence>
<dbReference type="PROSITE" id="PS50887">
    <property type="entry name" value="GGDEF"/>
    <property type="match status" value="1"/>
</dbReference>
<comment type="caution">
    <text evidence="12">The sequence shown here is derived from an EMBL/GenBank/DDBJ whole genome shotgun (WGS) entry which is preliminary data.</text>
</comment>
<feature type="domain" description="Response regulatory" evidence="10">
    <location>
        <begin position="3"/>
        <end position="120"/>
    </location>
</feature>
<keyword evidence="3 8" id="KW-0597">Phosphoprotein</keyword>
<evidence type="ECO:0000259" key="9">
    <source>
        <dbReference type="PROSITE" id="PS01124"/>
    </source>
</evidence>
<evidence type="ECO:0000259" key="10">
    <source>
        <dbReference type="PROSITE" id="PS50110"/>
    </source>
</evidence>
<dbReference type="SUPFAM" id="SSF46689">
    <property type="entry name" value="Homeodomain-like"/>
    <property type="match status" value="2"/>
</dbReference>
<dbReference type="GO" id="GO:0043565">
    <property type="term" value="F:sequence-specific DNA binding"/>
    <property type="evidence" value="ECO:0007669"/>
    <property type="project" value="InterPro"/>
</dbReference>
<dbReference type="GO" id="GO:0003700">
    <property type="term" value="F:DNA-binding transcription factor activity"/>
    <property type="evidence" value="ECO:0007669"/>
    <property type="project" value="InterPro"/>
</dbReference>
<dbReference type="SMART" id="SM00342">
    <property type="entry name" value="HTH_ARAC"/>
    <property type="match status" value="1"/>
</dbReference>
<organism evidence="12 13">
    <name type="scientific">Cohnella thailandensis</name>
    <dbReference type="NCBI Taxonomy" id="557557"/>
    <lineage>
        <taxon>Bacteria</taxon>
        <taxon>Bacillati</taxon>
        <taxon>Bacillota</taxon>
        <taxon>Bacilli</taxon>
        <taxon>Bacillales</taxon>
        <taxon>Paenibacillaceae</taxon>
        <taxon>Cohnella</taxon>
    </lineage>
</organism>
<accession>A0A841SN52</accession>
<dbReference type="InterPro" id="IPR001789">
    <property type="entry name" value="Sig_transdc_resp-reg_receiver"/>
</dbReference>
<dbReference type="PROSITE" id="PS01124">
    <property type="entry name" value="HTH_ARAC_FAMILY_2"/>
    <property type="match status" value="1"/>
</dbReference>
<keyword evidence="5" id="KW-0805">Transcription regulation</keyword>
<feature type="domain" description="HTH araC/xylS-type" evidence="9">
    <location>
        <begin position="434"/>
        <end position="531"/>
    </location>
</feature>
<evidence type="ECO:0000313" key="13">
    <source>
        <dbReference type="Proteomes" id="UP000535838"/>
    </source>
</evidence>
<keyword evidence="7" id="KW-0804">Transcription</keyword>
<dbReference type="Gene3D" id="3.40.50.2300">
    <property type="match status" value="1"/>
</dbReference>
<dbReference type="InterPro" id="IPR000160">
    <property type="entry name" value="GGDEF_dom"/>
</dbReference>
<dbReference type="RefSeq" id="WP_185118616.1">
    <property type="nucleotide sequence ID" value="NZ_JACJVQ010000004.1"/>
</dbReference>
<reference evidence="12 13" key="1">
    <citation type="submission" date="2020-08" db="EMBL/GenBank/DDBJ databases">
        <title>Cohnella phylogeny.</title>
        <authorList>
            <person name="Dunlap C."/>
        </authorList>
    </citation>
    <scope>NUCLEOTIDE SEQUENCE [LARGE SCALE GENOMIC DNA]</scope>
    <source>
        <strain evidence="12 13">DSM 25241</strain>
    </source>
</reference>
<dbReference type="PRINTS" id="PR00032">
    <property type="entry name" value="HTHARAC"/>
</dbReference>
<dbReference type="InterPro" id="IPR018062">
    <property type="entry name" value="HTH_AraC-typ_CS"/>
</dbReference>
<dbReference type="EMBL" id="JACJVQ010000004">
    <property type="protein sequence ID" value="MBB6633374.1"/>
    <property type="molecule type" value="Genomic_DNA"/>
</dbReference>
<evidence type="ECO:0000256" key="6">
    <source>
        <dbReference type="ARBA" id="ARBA00023125"/>
    </source>
</evidence>
<dbReference type="AlphaFoldDB" id="A0A841SN52"/>
<feature type="modified residue" description="4-aspartylphosphate" evidence="8">
    <location>
        <position position="55"/>
    </location>
</feature>
<protein>
    <submittedName>
        <fullName evidence="12">Response regulator</fullName>
    </submittedName>
</protein>
<dbReference type="InterPro" id="IPR018060">
    <property type="entry name" value="HTH_AraC"/>
</dbReference>
<dbReference type="CDD" id="cd17536">
    <property type="entry name" value="REC_YesN-like"/>
    <property type="match status" value="1"/>
</dbReference>
<dbReference type="GO" id="GO:0005737">
    <property type="term" value="C:cytoplasm"/>
    <property type="evidence" value="ECO:0007669"/>
    <property type="project" value="UniProtKB-SubCell"/>
</dbReference>